<dbReference type="Gene3D" id="1.10.260.40">
    <property type="entry name" value="lambda repressor-like DNA-binding domains"/>
    <property type="match status" value="1"/>
</dbReference>
<dbReference type="EMBL" id="QAMZ01000053">
    <property type="protein sequence ID" value="PWL51820.1"/>
    <property type="molecule type" value="Genomic_DNA"/>
</dbReference>
<sequence length="70" mass="8191">MNICIPKEKFLRQGFKLTKSEISKSLGISIPTLTKKESGESEWTRSEMIKLTKIYKQYDKSLTINKIFFD</sequence>
<dbReference type="Proteomes" id="UP000246114">
    <property type="component" value="Unassembled WGS sequence"/>
</dbReference>
<protein>
    <recommendedName>
        <fullName evidence="3">XRE family transcriptional regulator</fullName>
    </recommendedName>
</protein>
<comment type="caution">
    <text evidence="1">The sequence shown here is derived from an EMBL/GenBank/DDBJ whole genome shotgun (WGS) entry which is preliminary data.</text>
</comment>
<gene>
    <name evidence="1" type="ORF">DBY38_12810</name>
</gene>
<dbReference type="RefSeq" id="WP_168972134.1">
    <property type="nucleotide sequence ID" value="NZ_JABAGG010000006.1"/>
</dbReference>
<dbReference type="CDD" id="cd00093">
    <property type="entry name" value="HTH_XRE"/>
    <property type="match status" value="1"/>
</dbReference>
<dbReference type="SUPFAM" id="SSF47413">
    <property type="entry name" value="lambda repressor-like DNA-binding domains"/>
    <property type="match status" value="1"/>
</dbReference>
<dbReference type="GO" id="GO:0003677">
    <property type="term" value="F:DNA binding"/>
    <property type="evidence" value="ECO:0007669"/>
    <property type="project" value="InterPro"/>
</dbReference>
<reference evidence="1 2" key="1">
    <citation type="submission" date="2018-03" db="EMBL/GenBank/DDBJ databases">
        <title>The uncultured portion of the human microbiome is neutrally assembled.</title>
        <authorList>
            <person name="Jeraldo P."/>
            <person name="Boardman L."/>
            <person name="White B.A."/>
            <person name="Nelson H."/>
            <person name="Goldenfeld N."/>
            <person name="Chia N."/>
        </authorList>
    </citation>
    <scope>NUCLEOTIDE SEQUENCE [LARGE SCALE GENOMIC DNA]</scope>
    <source>
        <strain evidence="1">CIM:MAG 903</strain>
    </source>
</reference>
<organism evidence="1 2">
    <name type="scientific">Clostridium cadaveris</name>
    <dbReference type="NCBI Taxonomy" id="1529"/>
    <lineage>
        <taxon>Bacteria</taxon>
        <taxon>Bacillati</taxon>
        <taxon>Bacillota</taxon>
        <taxon>Clostridia</taxon>
        <taxon>Eubacteriales</taxon>
        <taxon>Clostridiaceae</taxon>
        <taxon>Clostridium</taxon>
    </lineage>
</organism>
<dbReference type="InterPro" id="IPR001387">
    <property type="entry name" value="Cro/C1-type_HTH"/>
</dbReference>
<evidence type="ECO:0000313" key="2">
    <source>
        <dbReference type="Proteomes" id="UP000246114"/>
    </source>
</evidence>
<proteinExistence type="predicted"/>
<dbReference type="InterPro" id="IPR010982">
    <property type="entry name" value="Lambda_DNA-bd_dom_sf"/>
</dbReference>
<name>A0A316MH94_9CLOT</name>
<evidence type="ECO:0008006" key="3">
    <source>
        <dbReference type="Google" id="ProtNLM"/>
    </source>
</evidence>
<evidence type="ECO:0000313" key="1">
    <source>
        <dbReference type="EMBL" id="PWL51820.1"/>
    </source>
</evidence>
<accession>A0A316MH94</accession>
<dbReference type="AlphaFoldDB" id="A0A316MH94"/>